<accession>A0A9X3EBW8</accession>
<organism evidence="1 2">
    <name type="scientific">Parathalassolituus penaei</name>
    <dbReference type="NCBI Taxonomy" id="2997323"/>
    <lineage>
        <taxon>Bacteria</taxon>
        <taxon>Pseudomonadati</taxon>
        <taxon>Pseudomonadota</taxon>
        <taxon>Gammaproteobacteria</taxon>
        <taxon>Oceanospirillales</taxon>
        <taxon>Oceanospirillaceae</taxon>
        <taxon>Parathalassolituus</taxon>
    </lineage>
</organism>
<dbReference type="EMBL" id="JAPNOA010000019">
    <property type="protein sequence ID" value="MCY0964707.1"/>
    <property type="molecule type" value="Genomic_DNA"/>
</dbReference>
<gene>
    <name evidence="1" type="ORF">OUO13_05880</name>
</gene>
<name>A0A9X3EBW8_9GAMM</name>
<dbReference type="RefSeq" id="WP_283172926.1">
    <property type="nucleotide sequence ID" value="NZ_JAPNOA010000019.1"/>
</dbReference>
<comment type="caution">
    <text evidence="1">The sequence shown here is derived from an EMBL/GenBank/DDBJ whole genome shotgun (WGS) entry which is preliminary data.</text>
</comment>
<proteinExistence type="predicted"/>
<protein>
    <recommendedName>
        <fullName evidence="3">SAM-dependent methyltransferase</fullName>
    </recommendedName>
</protein>
<evidence type="ECO:0000313" key="2">
    <source>
        <dbReference type="Proteomes" id="UP001150830"/>
    </source>
</evidence>
<dbReference type="AlphaFoldDB" id="A0A9X3EBW8"/>
<sequence length="139" mass="16378">MQNKKTDFLNAHQRHWRDAELLFQQQRWANADHLYGFSAECGLKALMIEFGMPHTDSYPEREKDRKHIDKVWCRYSTYQEGHDKGPGFALPATEPFSNWNASDRYAHDNQFSELDTTNHRIAADLIWQLIKKAQRDGLL</sequence>
<evidence type="ECO:0000313" key="1">
    <source>
        <dbReference type="EMBL" id="MCY0964707.1"/>
    </source>
</evidence>
<evidence type="ECO:0008006" key="3">
    <source>
        <dbReference type="Google" id="ProtNLM"/>
    </source>
</evidence>
<dbReference type="Proteomes" id="UP001150830">
    <property type="component" value="Unassembled WGS sequence"/>
</dbReference>
<reference evidence="1" key="1">
    <citation type="submission" date="2022-11" db="EMBL/GenBank/DDBJ databases">
        <title>Parathalassolutuus dongxingensis gen. nov., sp. nov., a novel member of family Oceanospirillaceae isolated from a coastal shrimp pond in Guangxi, China.</title>
        <authorList>
            <person name="Chen H."/>
        </authorList>
    </citation>
    <scope>NUCLEOTIDE SEQUENCE</scope>
    <source>
        <strain evidence="1">G-43</strain>
    </source>
</reference>
<keyword evidence="2" id="KW-1185">Reference proteome</keyword>